<accession>E6N541</accession>
<sequence>MKPLMMEAIAFQNIVGEYDDRLLIYENGSFSVVEQLELNGFVFKPRPRKSYPYEPYAFSDGPAPYRLELIERVYREVDTFVDAEPEVKAVFTAFVILSYVQEKFDCIPYLYLVGDNESGKSHTLNLFTWLCYRPFSGVSHTAADLYSYLEDDGLPLTIIEDEFQGSEEDNDKMKIYKSGYKRGARVGRVVTYEGGRRIDYFNTYGMKIMAGERLIENKGLLQRCIIVELVEGYPVKDHYDESDYFRFRALRNDLLKWRMKVLAGDEHLEQPVTELKGRARELYTPLLAVLKGHEFYEKVIEWIKKLEQQKMAEKQLSVEGLLAKILLDSVRKGENELALDKIWQALLQFADVVTTPNKPDTMYIPHIGSVTKKLLGRRLREVFAASRRYTRLEGRQSVVYCFDACKVTRLARKYGLDPQISTQLSL</sequence>
<evidence type="ECO:0008006" key="4">
    <source>
        <dbReference type="Google" id="ProtNLM"/>
    </source>
</evidence>
<evidence type="ECO:0000313" key="2">
    <source>
        <dbReference type="EMBL" id="BAJ50260.1"/>
    </source>
</evidence>
<dbReference type="EMBL" id="AP011836">
    <property type="protein sequence ID" value="BAJ47410.1"/>
    <property type="molecule type" value="Genomic_DNA"/>
</dbReference>
<name>E6N541_CALS0</name>
<reference evidence="1 3" key="2">
    <citation type="journal article" date="2011" name="Nucleic Acids Res.">
        <title>Insights into the evolution of Archaea and eukaryotic protein modifier systems revealed by the genome of a novel archaeal group.</title>
        <authorList>
            <person name="Nunoura T."/>
            <person name="Takaki Y."/>
            <person name="Kakuta J."/>
            <person name="Nishi S."/>
            <person name="Sugahara J."/>
            <person name="Kazama H."/>
            <person name="Chee G."/>
            <person name="Hattori M."/>
            <person name="Kanai A."/>
            <person name="Atomi H."/>
            <person name="Takai K."/>
            <person name="Takami H."/>
        </authorList>
    </citation>
    <scope>NUCLEOTIDE SEQUENCE [LARGE SCALE GENOMIC DNA]</scope>
</reference>
<evidence type="ECO:0000313" key="1">
    <source>
        <dbReference type="EMBL" id="BAJ47410.1"/>
    </source>
</evidence>
<dbReference type="KEGG" id="csu:CSUB_C0399"/>
<dbReference type="Proteomes" id="UP000008120">
    <property type="component" value="Chromosome"/>
</dbReference>
<dbReference type="STRING" id="311458.CSUB_C0399"/>
<dbReference type="AlphaFoldDB" id="E6N541"/>
<gene>
    <name evidence="2" type="ORF">CSUB_C0399</name>
    <name evidence="1" type="ORF">HGMM_F29F08C19</name>
</gene>
<reference evidence="1 3" key="1">
    <citation type="journal article" date="2005" name="Environ. Microbiol.">
        <title>Genetic and functional properties of uncultivated thermophilic crenarchaeotes from a subsurface gold mine as revealed by analysis of genome fragments.</title>
        <authorList>
            <person name="Nunoura T."/>
            <person name="Hirayama H."/>
            <person name="Takami H."/>
            <person name="Oida H."/>
            <person name="Nishi S."/>
            <person name="Shimamura S."/>
            <person name="Suzuki Y."/>
            <person name="Inagaki F."/>
            <person name="Takai K."/>
            <person name="Nealson K.H."/>
            <person name="Horikoshi K."/>
        </authorList>
    </citation>
    <scope>NUCLEOTIDE SEQUENCE [LARGE SCALE GENOMIC DNA]</scope>
</reference>
<evidence type="ECO:0000313" key="3">
    <source>
        <dbReference type="Proteomes" id="UP000008120"/>
    </source>
</evidence>
<dbReference type="EMBL" id="BA000048">
    <property type="protein sequence ID" value="BAJ50260.1"/>
    <property type="molecule type" value="Genomic_DNA"/>
</dbReference>
<organism evidence="1 3">
    <name type="scientific">Caldiarchaeum subterraneum</name>
    <dbReference type="NCBI Taxonomy" id="311458"/>
    <lineage>
        <taxon>Archaea</taxon>
        <taxon>Nitrososphaerota</taxon>
        <taxon>Candidatus Caldarchaeales</taxon>
        <taxon>Candidatus Caldarchaeaceae</taxon>
        <taxon>Candidatus Caldarchaeum</taxon>
    </lineage>
</organism>
<proteinExistence type="predicted"/>
<protein>
    <recommendedName>
        <fullName evidence="4">DUF3631 domain-containing protein</fullName>
    </recommendedName>
</protein>
<dbReference type="BioCyc" id="CCAL311458:G131R-404-MONOMER"/>